<reference evidence="7" key="1">
    <citation type="submission" date="2021-05" db="EMBL/GenBank/DDBJ databases">
        <title>Novel Bacillus species.</title>
        <authorList>
            <person name="Liu G."/>
        </authorList>
    </citation>
    <scope>NUCLEOTIDE SEQUENCE</scope>
    <source>
        <strain evidence="7 9">FJAT-50051</strain>
    </source>
</reference>
<dbReference type="Pfam" id="PF02133">
    <property type="entry name" value="Transp_cyt_pur"/>
    <property type="match status" value="1"/>
</dbReference>
<comment type="similarity">
    <text evidence="2">Belongs to the purine-cytosine permease (2.A.39) family.</text>
</comment>
<feature type="transmembrane region" description="Helical" evidence="6">
    <location>
        <begin position="281"/>
        <end position="307"/>
    </location>
</feature>
<dbReference type="EMBL" id="JAGYPE010000001">
    <property type="protein sequence ID" value="MBS4180522.1"/>
    <property type="molecule type" value="Genomic_DNA"/>
</dbReference>
<keyword evidence="5 6" id="KW-0472">Membrane</keyword>
<gene>
    <name evidence="8" type="ORF">KHB02_001035</name>
    <name evidence="7" type="ORF">KHB02_03845</name>
</gene>
<dbReference type="EMBL" id="JAGYPE020000001">
    <property type="protein sequence ID" value="MCH6264110.1"/>
    <property type="molecule type" value="Genomic_DNA"/>
</dbReference>
<feature type="transmembrane region" description="Helical" evidence="6">
    <location>
        <begin position="319"/>
        <end position="340"/>
    </location>
</feature>
<evidence type="ECO:0000256" key="4">
    <source>
        <dbReference type="ARBA" id="ARBA00022989"/>
    </source>
</evidence>
<dbReference type="Proteomes" id="UP000677265">
    <property type="component" value="Unassembled WGS sequence"/>
</dbReference>
<feature type="transmembrane region" description="Helical" evidence="6">
    <location>
        <begin position="132"/>
        <end position="153"/>
    </location>
</feature>
<feature type="transmembrane region" description="Helical" evidence="6">
    <location>
        <begin position="32"/>
        <end position="55"/>
    </location>
</feature>
<evidence type="ECO:0000256" key="5">
    <source>
        <dbReference type="ARBA" id="ARBA00023136"/>
    </source>
</evidence>
<evidence type="ECO:0000256" key="1">
    <source>
        <dbReference type="ARBA" id="ARBA00004141"/>
    </source>
</evidence>
<accession>A0A942SUR7</accession>
<keyword evidence="3 6" id="KW-0812">Transmembrane</keyword>
<dbReference type="Gene3D" id="1.10.4160.10">
    <property type="entry name" value="Hydantoin permease"/>
    <property type="match status" value="1"/>
</dbReference>
<evidence type="ECO:0000313" key="8">
    <source>
        <dbReference type="EMBL" id="MCH6264110.1"/>
    </source>
</evidence>
<feature type="transmembrane region" description="Helical" evidence="6">
    <location>
        <begin position="160"/>
        <end position="181"/>
    </location>
</feature>
<evidence type="ECO:0000256" key="6">
    <source>
        <dbReference type="SAM" id="Phobius"/>
    </source>
</evidence>
<protein>
    <submittedName>
        <fullName evidence="7">Cytosine permease</fullName>
    </submittedName>
</protein>
<dbReference type="GO" id="GO:0015209">
    <property type="term" value="F:cytosine transmembrane transporter activity"/>
    <property type="evidence" value="ECO:0007669"/>
    <property type="project" value="InterPro"/>
</dbReference>
<dbReference type="InterPro" id="IPR001248">
    <property type="entry name" value="Pur-cyt_permease"/>
</dbReference>
<comment type="subcellular location">
    <subcellularLocation>
        <location evidence="1">Membrane</location>
        <topology evidence="1">Multi-pass membrane protein</topology>
    </subcellularLocation>
</comment>
<feature type="transmembrane region" description="Helical" evidence="6">
    <location>
        <begin position="376"/>
        <end position="397"/>
    </location>
</feature>
<feature type="transmembrane region" description="Helical" evidence="6">
    <location>
        <begin position="61"/>
        <end position="81"/>
    </location>
</feature>
<name>A0A942SUR7_9BACI</name>
<feature type="transmembrane region" description="Helical" evidence="6">
    <location>
        <begin position="193"/>
        <end position="213"/>
    </location>
</feature>
<evidence type="ECO:0000313" key="9">
    <source>
        <dbReference type="Proteomes" id="UP000677265"/>
    </source>
</evidence>
<evidence type="ECO:0000313" key="7">
    <source>
        <dbReference type="EMBL" id="MBS4180522.1"/>
    </source>
</evidence>
<keyword evidence="9" id="KW-1185">Reference proteome</keyword>
<dbReference type="AlphaFoldDB" id="A0A942SUR7"/>
<dbReference type="GO" id="GO:0005886">
    <property type="term" value="C:plasma membrane"/>
    <property type="evidence" value="ECO:0007669"/>
    <property type="project" value="TreeGrafter"/>
</dbReference>
<dbReference type="PANTHER" id="PTHR30569:SF0">
    <property type="entry name" value="CYTOSINE PERMEASE"/>
    <property type="match status" value="1"/>
</dbReference>
<dbReference type="InterPro" id="IPR030191">
    <property type="entry name" value="CodB"/>
</dbReference>
<dbReference type="PANTHER" id="PTHR30569">
    <property type="entry name" value="CYTOSINE TRANSPORTER CODB"/>
    <property type="match status" value="1"/>
</dbReference>
<comment type="caution">
    <text evidence="7">The sequence shown here is derived from an EMBL/GenBank/DDBJ whole genome shotgun (WGS) entry which is preliminary data.</text>
</comment>
<feature type="transmembrane region" description="Helical" evidence="6">
    <location>
        <begin position="234"/>
        <end position="261"/>
    </location>
</feature>
<proteinExistence type="inferred from homology"/>
<evidence type="ECO:0000256" key="3">
    <source>
        <dbReference type="ARBA" id="ARBA00022692"/>
    </source>
</evidence>
<evidence type="ECO:0000256" key="2">
    <source>
        <dbReference type="ARBA" id="ARBA00008974"/>
    </source>
</evidence>
<keyword evidence="4 6" id="KW-1133">Transmembrane helix</keyword>
<dbReference type="RefSeq" id="WP_213140497.1">
    <property type="nucleotide sequence ID" value="NZ_JAGYPE020000001.1"/>
</dbReference>
<feature type="transmembrane region" description="Helical" evidence="6">
    <location>
        <begin position="102"/>
        <end position="120"/>
    </location>
</feature>
<sequence length="435" mass="45849">MSTNKKENMLLDPEFETTPVPKEYRKSLASVAAVWFGFPMVLTSAVIGGVITAMLGFKVGVTAILTGNLLLCLIVGSLSYLAGKTGENFAMAAQKTFGRLGYIAVSGLLSTVVVGWFALMTGLTGDTMARSFGAPMLLMTLLGGVLYVAATFIGIKALTILGWIAAPLYLILGFVAIGFSIKTGNSDIFNYEPIAGAGLMSFGAAVTLVFATFADSGTMTADFTRWSKNEREGFLAAFTAFPFGKFIAEVVGAIIVATGVIQNPVTNGGDFMPILSGQGPLLSMLAIIFVFINLGVGCTHCLYNGAVGFSHMTGKSMRLLTIILGIIGIIAAVSGIWSAFQSWLELLGLIVPPIATIIIMDQLILRRNQSVDSAKWKPLAFVAWGMAAIVALVVNFSAPQLSVVAFGIGSAALFYYFGSLLVKSKNSESAKKNAV</sequence>
<organism evidence="7">
    <name type="scientific">Neobacillus citreus</name>
    <dbReference type="NCBI Taxonomy" id="2833578"/>
    <lineage>
        <taxon>Bacteria</taxon>
        <taxon>Bacillati</taxon>
        <taxon>Bacillota</taxon>
        <taxon>Bacilli</taxon>
        <taxon>Bacillales</taxon>
        <taxon>Bacillaceae</taxon>
        <taxon>Neobacillus</taxon>
    </lineage>
</organism>
<feature type="transmembrane region" description="Helical" evidence="6">
    <location>
        <begin position="346"/>
        <end position="364"/>
    </location>
</feature>
<feature type="transmembrane region" description="Helical" evidence="6">
    <location>
        <begin position="403"/>
        <end position="422"/>
    </location>
</feature>